<organism evidence="2 3">
    <name type="scientific">Phialemonium thermophilum</name>
    <dbReference type="NCBI Taxonomy" id="223376"/>
    <lineage>
        <taxon>Eukaryota</taxon>
        <taxon>Fungi</taxon>
        <taxon>Dikarya</taxon>
        <taxon>Ascomycota</taxon>
        <taxon>Pezizomycotina</taxon>
        <taxon>Sordariomycetes</taxon>
        <taxon>Sordariomycetidae</taxon>
        <taxon>Cephalothecales</taxon>
        <taxon>Cephalothecaceae</taxon>
        <taxon>Phialemonium</taxon>
    </lineage>
</organism>
<dbReference type="PANTHER" id="PTHR11566:SF131">
    <property type="entry name" value="GTPASE, PUTATIVE (AFU_ORTHOLOGUE AFUA_6G07630)-RELATED"/>
    <property type="match status" value="1"/>
</dbReference>
<dbReference type="PANTHER" id="PTHR11566">
    <property type="entry name" value="DYNAMIN"/>
    <property type="match status" value="1"/>
</dbReference>
<reference evidence="2 3" key="1">
    <citation type="journal article" date="2024" name="Commun. Biol.">
        <title>Comparative genomic analysis of thermophilic fungi reveals convergent evolutionary adaptations and gene losses.</title>
        <authorList>
            <person name="Steindorff A.S."/>
            <person name="Aguilar-Pontes M.V."/>
            <person name="Robinson A.J."/>
            <person name="Andreopoulos B."/>
            <person name="LaButti K."/>
            <person name="Kuo A."/>
            <person name="Mondo S."/>
            <person name="Riley R."/>
            <person name="Otillar R."/>
            <person name="Haridas S."/>
            <person name="Lipzen A."/>
            <person name="Grimwood J."/>
            <person name="Schmutz J."/>
            <person name="Clum A."/>
            <person name="Reid I.D."/>
            <person name="Moisan M.C."/>
            <person name="Butler G."/>
            <person name="Nguyen T.T.M."/>
            <person name="Dewar K."/>
            <person name="Conant G."/>
            <person name="Drula E."/>
            <person name="Henrissat B."/>
            <person name="Hansel C."/>
            <person name="Singer S."/>
            <person name="Hutchinson M.I."/>
            <person name="de Vries R.P."/>
            <person name="Natvig D.O."/>
            <person name="Powell A.J."/>
            <person name="Tsang A."/>
            <person name="Grigoriev I.V."/>
        </authorList>
    </citation>
    <scope>NUCLEOTIDE SEQUENCE [LARGE SCALE GENOMIC DNA]</scope>
    <source>
        <strain evidence="2 3">ATCC 24622</strain>
    </source>
</reference>
<evidence type="ECO:0000259" key="1">
    <source>
        <dbReference type="SMART" id="SM00053"/>
    </source>
</evidence>
<dbReference type="SUPFAM" id="SSF52540">
    <property type="entry name" value="P-loop containing nucleoside triphosphate hydrolases"/>
    <property type="match status" value="1"/>
</dbReference>
<dbReference type="Proteomes" id="UP001586593">
    <property type="component" value="Unassembled WGS sequence"/>
</dbReference>
<dbReference type="EMBL" id="JAZHXJ010001025">
    <property type="protein sequence ID" value="KAL1846584.1"/>
    <property type="molecule type" value="Genomic_DNA"/>
</dbReference>
<dbReference type="InterPro" id="IPR022812">
    <property type="entry name" value="Dynamin"/>
</dbReference>
<evidence type="ECO:0000313" key="2">
    <source>
        <dbReference type="EMBL" id="KAL1846584.1"/>
    </source>
</evidence>
<keyword evidence="3" id="KW-1185">Reference proteome</keyword>
<proteinExistence type="predicted"/>
<comment type="caution">
    <text evidence="2">The sequence shown here is derived from an EMBL/GenBank/DDBJ whole genome shotgun (WGS) entry which is preliminary data.</text>
</comment>
<dbReference type="PRINTS" id="PR00195">
    <property type="entry name" value="DYNAMIN"/>
</dbReference>
<dbReference type="CDD" id="cd08771">
    <property type="entry name" value="DLP_1"/>
    <property type="match status" value="1"/>
</dbReference>
<dbReference type="InterPro" id="IPR001401">
    <property type="entry name" value="Dynamin_GTPase"/>
</dbReference>
<dbReference type="SMART" id="SM00053">
    <property type="entry name" value="DYNc"/>
    <property type="match status" value="1"/>
</dbReference>
<dbReference type="Pfam" id="PF00350">
    <property type="entry name" value="Dynamin_N"/>
    <property type="match status" value="2"/>
</dbReference>
<name>A0ABR3VW84_9PEZI</name>
<feature type="domain" description="Dynamin GTPase" evidence="1">
    <location>
        <begin position="41"/>
        <end position="347"/>
    </location>
</feature>
<dbReference type="InterPro" id="IPR027417">
    <property type="entry name" value="P-loop_NTPase"/>
</dbReference>
<evidence type="ECO:0000313" key="3">
    <source>
        <dbReference type="Proteomes" id="UP001586593"/>
    </source>
</evidence>
<sequence>MEVRPRIKSLPEEEEEGLRAHASLNHSGSFISNHQAFQAIGQKLREVNDTLGTLQSLGIQHVAQLPELVLVGDQSAGKSSIMSAIAGLNLPHNTGVCTRCPIHIRSSRSVSTEWSCRITLQQDYAFVPGRAPIAQDDVSPENPFPPWVKQPRVVKDFATIRDRVDSVERVLRWAQVAILNHNANHEMFIPRGTGGHDGDDDEEALARAEERTEAKFSPNTVALEIKGPDLPDLSFYDLPGVFMNAPQDEDQYLAQVVENLTREYISHPGAIILWAVPMNTDAMVSSTFKIIRQMRAEARCLGVMTKADLLPRGNHAQWISMLEGVDHRTGLGYFVTSRPDTGDLDKQAAWEESFFNQRARLASHAETPVWPAAFADFEDRCGVVRLKDFLSRKLAEEFAKR</sequence>
<protein>
    <recommendedName>
        <fullName evidence="1">Dynamin GTPase domain-containing protein</fullName>
    </recommendedName>
</protein>
<dbReference type="InterPro" id="IPR045063">
    <property type="entry name" value="Dynamin_N"/>
</dbReference>
<gene>
    <name evidence="2" type="ORF">VTK73DRAFT_250</name>
</gene>
<dbReference type="Gene3D" id="3.40.50.300">
    <property type="entry name" value="P-loop containing nucleotide triphosphate hydrolases"/>
    <property type="match status" value="1"/>
</dbReference>
<accession>A0ABR3VW84</accession>